<dbReference type="AlphaFoldDB" id="A0A9D6V152"/>
<comment type="caution">
    <text evidence="1">The sequence shown here is derived from an EMBL/GenBank/DDBJ whole genome shotgun (WGS) entry which is preliminary data.</text>
</comment>
<evidence type="ECO:0000313" key="1">
    <source>
        <dbReference type="EMBL" id="MBI5248126.1"/>
    </source>
</evidence>
<organism evidence="1 2">
    <name type="scientific">Desulfomonile tiedjei</name>
    <dbReference type="NCBI Taxonomy" id="2358"/>
    <lineage>
        <taxon>Bacteria</taxon>
        <taxon>Pseudomonadati</taxon>
        <taxon>Thermodesulfobacteriota</taxon>
        <taxon>Desulfomonilia</taxon>
        <taxon>Desulfomonilales</taxon>
        <taxon>Desulfomonilaceae</taxon>
        <taxon>Desulfomonile</taxon>
    </lineage>
</organism>
<accession>A0A9D6V152</accession>
<dbReference type="InterPro" id="IPR010327">
    <property type="entry name" value="FldB/FldC_alpha/beta"/>
</dbReference>
<dbReference type="Gene3D" id="1.20.1270.370">
    <property type="match status" value="1"/>
</dbReference>
<dbReference type="Pfam" id="PF06050">
    <property type="entry name" value="HGD-D"/>
    <property type="match status" value="1"/>
</dbReference>
<dbReference type="EMBL" id="JACRDE010000044">
    <property type="protein sequence ID" value="MBI5248126.1"/>
    <property type="molecule type" value="Genomic_DNA"/>
</dbReference>
<reference evidence="1" key="1">
    <citation type="submission" date="2020-07" db="EMBL/GenBank/DDBJ databases">
        <title>Huge and variable diversity of episymbiotic CPR bacteria and DPANN archaea in groundwater ecosystems.</title>
        <authorList>
            <person name="He C.Y."/>
            <person name="Keren R."/>
            <person name="Whittaker M."/>
            <person name="Farag I.F."/>
            <person name="Doudna J."/>
            <person name="Cate J.H.D."/>
            <person name="Banfield J.F."/>
        </authorList>
    </citation>
    <scope>NUCLEOTIDE SEQUENCE</scope>
    <source>
        <strain evidence="1">NC_groundwater_1664_Pr3_B-0.1um_52_9</strain>
    </source>
</reference>
<evidence type="ECO:0000313" key="2">
    <source>
        <dbReference type="Proteomes" id="UP000807825"/>
    </source>
</evidence>
<name>A0A9D6V152_9BACT</name>
<gene>
    <name evidence="1" type="ORF">HY912_01415</name>
</gene>
<sequence>MRRGIEIINRVRRVVKQIGELRRQDDSPITGVEAMYMTCAQFFADAIELAPVAEQVLAELPNRKLDRVHGKRLLLVGQRTMIWNSRKLWRPWLKENLSVPPS</sequence>
<dbReference type="Proteomes" id="UP000807825">
    <property type="component" value="Unassembled WGS sequence"/>
</dbReference>
<protein>
    <submittedName>
        <fullName evidence="1">2-hydroxyacyl-CoA dehydratase</fullName>
    </submittedName>
</protein>
<proteinExistence type="predicted"/>